<evidence type="ECO:0000313" key="2">
    <source>
        <dbReference type="EMBL" id="CAJ48001.1"/>
    </source>
</evidence>
<keyword evidence="4" id="KW-1185">Reference proteome</keyword>
<dbReference type="RefSeq" id="WP_012416093.1">
    <property type="nucleotide sequence ID" value="NC_010645.1"/>
</dbReference>
<gene>
    <name evidence="2" type="ordered locus">BAV0400</name>
    <name evidence="3" type="ordered locus">BAV1426</name>
</gene>
<evidence type="ECO:0000313" key="4">
    <source>
        <dbReference type="Proteomes" id="UP000001977"/>
    </source>
</evidence>
<reference evidence="2 4" key="1">
    <citation type="journal article" date="2006" name="J. Bacteriol.">
        <title>Comparison of the genome sequence of the poultry pathogen Bordetella avium with those of B. bronchiseptica, B. pertussis, and B. parapertussis reveals extensive diversity in surface structures associated with host interaction.</title>
        <authorList>
            <person name="Sebaihia M."/>
            <person name="Preston A."/>
            <person name="Maskell D.J."/>
            <person name="Kuzmiak H."/>
            <person name="Connell T.D."/>
            <person name="King N.D."/>
            <person name="Orndorff P.E."/>
            <person name="Miyamoto D.M."/>
            <person name="Thomson N.R."/>
            <person name="Harris D."/>
            <person name="Goble A."/>
            <person name="Lord A."/>
            <person name="Murphy L."/>
            <person name="Quail M.A."/>
            <person name="Rutter S."/>
            <person name="Squares R."/>
            <person name="Squares S."/>
            <person name="Woodward J."/>
            <person name="Parkhill J."/>
            <person name="Temple L.M."/>
        </authorList>
    </citation>
    <scope>NUCLEOTIDE SEQUENCE [LARGE SCALE GENOMIC DNA]</scope>
    <source>
        <strain evidence="2 4">197N</strain>
    </source>
</reference>
<organism evidence="2 4">
    <name type="scientific">Bordetella avium (strain 197N)</name>
    <dbReference type="NCBI Taxonomy" id="360910"/>
    <lineage>
        <taxon>Bacteria</taxon>
        <taxon>Pseudomonadati</taxon>
        <taxon>Pseudomonadota</taxon>
        <taxon>Betaproteobacteria</taxon>
        <taxon>Burkholderiales</taxon>
        <taxon>Alcaligenaceae</taxon>
        <taxon>Bordetella</taxon>
    </lineage>
</organism>
<name>Q2KZ94_BORA1</name>
<feature type="transmembrane region" description="Helical" evidence="1">
    <location>
        <begin position="21"/>
        <end position="39"/>
    </location>
</feature>
<keyword evidence="1" id="KW-1133">Transmembrane helix</keyword>
<dbReference type="EMBL" id="AM167904">
    <property type="protein sequence ID" value="CAJ48001.1"/>
    <property type="molecule type" value="Genomic_DNA"/>
</dbReference>
<keyword evidence="1" id="KW-0472">Membrane</keyword>
<protein>
    <submittedName>
        <fullName evidence="2">Phage membrane protein</fullName>
    </submittedName>
    <submittedName>
        <fullName evidence="3">Phage protein</fullName>
    </submittedName>
</protein>
<dbReference type="AlphaFoldDB" id="Q2KZ94"/>
<proteinExistence type="predicted"/>
<dbReference type="EMBL" id="AM167904">
    <property type="protein sequence ID" value="CAJ49038.1"/>
    <property type="molecule type" value="Genomic_DNA"/>
</dbReference>
<sequence length="61" mass="6337">MIRRALAYLHAKRLDLDLAGYAAMVAALAMATGLIGPTLDAHQSTLTACEGCGKTAYAAKD</sequence>
<dbReference type="HOGENOM" id="CLU_2913291_0_0_4"/>
<evidence type="ECO:0000313" key="3">
    <source>
        <dbReference type="EMBL" id="CAJ49038.1"/>
    </source>
</evidence>
<dbReference type="Proteomes" id="UP000001977">
    <property type="component" value="Chromosome"/>
</dbReference>
<accession>Q2KZ94</accession>
<dbReference type="KEGG" id="bav:BAV1426"/>
<keyword evidence="1" id="KW-0812">Transmembrane</keyword>
<dbReference type="STRING" id="360910.BAV0400"/>
<evidence type="ECO:0000256" key="1">
    <source>
        <dbReference type="SAM" id="Phobius"/>
    </source>
</evidence>
<dbReference type="KEGG" id="bav:BAV0400"/>